<evidence type="ECO:0000313" key="2">
    <source>
        <dbReference type="Proteomes" id="UP000016927"/>
    </source>
</evidence>
<dbReference type="OrthoDB" id="2191533at2759"/>
<keyword evidence="2" id="KW-1185">Reference proteome</keyword>
<name>R0MLR0_NOSB1</name>
<organism evidence="1 2">
    <name type="scientific">Nosema bombycis (strain CQ1 / CVCC 102059)</name>
    <name type="common">Microsporidian parasite</name>
    <name type="synonym">Pebrine of silkworm</name>
    <dbReference type="NCBI Taxonomy" id="578461"/>
    <lineage>
        <taxon>Eukaryota</taxon>
        <taxon>Fungi</taxon>
        <taxon>Fungi incertae sedis</taxon>
        <taxon>Microsporidia</taxon>
        <taxon>Nosematidae</taxon>
        <taxon>Nosema</taxon>
    </lineage>
</organism>
<dbReference type="AlphaFoldDB" id="R0MLR0"/>
<protein>
    <submittedName>
        <fullName evidence="1">Uncharacterized protein</fullName>
    </submittedName>
</protein>
<proteinExistence type="predicted"/>
<dbReference type="HOGENOM" id="CLU_2904756_0_0_1"/>
<sequence length="62" mass="7588">MDEFDTKYGIFVRILMLNVSKSKLTRRMKVRDELQIENQRMNKLIEFTRDKVPLLGVEHYWN</sequence>
<dbReference type="VEuPathDB" id="MicrosporidiaDB:NBO_60g0029"/>
<accession>R0MLR0</accession>
<evidence type="ECO:0000313" key="1">
    <source>
        <dbReference type="EMBL" id="EOB13773.1"/>
    </source>
</evidence>
<gene>
    <name evidence="1" type="ORF">NBO_60g0029</name>
</gene>
<dbReference type="EMBL" id="KB908968">
    <property type="protein sequence ID" value="EOB13773.1"/>
    <property type="molecule type" value="Genomic_DNA"/>
</dbReference>
<reference evidence="1 2" key="1">
    <citation type="journal article" date="2013" name="BMC Genomics">
        <title>Comparative genomics of parasitic silkworm microsporidia reveal an association between genome expansion and host adaptation.</title>
        <authorList>
            <person name="Pan G."/>
            <person name="Xu J."/>
            <person name="Li T."/>
            <person name="Xia Q."/>
            <person name="Liu S.L."/>
            <person name="Zhang G."/>
            <person name="Li S."/>
            <person name="Li C."/>
            <person name="Liu H."/>
            <person name="Yang L."/>
            <person name="Liu T."/>
            <person name="Zhang X."/>
            <person name="Wu Z."/>
            <person name="Fan W."/>
            <person name="Dang X."/>
            <person name="Xiang H."/>
            <person name="Tao M."/>
            <person name="Li Y."/>
            <person name="Hu J."/>
            <person name="Li Z."/>
            <person name="Lin L."/>
            <person name="Luo J."/>
            <person name="Geng L."/>
            <person name="Wang L."/>
            <person name="Long M."/>
            <person name="Wan Y."/>
            <person name="He N."/>
            <person name="Zhang Z."/>
            <person name="Lu C."/>
            <person name="Keeling P.J."/>
            <person name="Wang J."/>
            <person name="Xiang Z."/>
            <person name="Zhou Z."/>
        </authorList>
    </citation>
    <scope>NUCLEOTIDE SEQUENCE [LARGE SCALE GENOMIC DNA]</scope>
    <source>
        <strain evidence="2">CQ1 / CVCC 102059</strain>
    </source>
</reference>
<dbReference type="Proteomes" id="UP000016927">
    <property type="component" value="Unassembled WGS sequence"/>
</dbReference>